<comment type="caution">
    <text evidence="1">The sequence shown here is derived from an EMBL/GenBank/DDBJ whole genome shotgun (WGS) entry which is preliminary data.</text>
</comment>
<dbReference type="RefSeq" id="WP_377500958.1">
    <property type="nucleotide sequence ID" value="NZ_JBHMDO010000047.1"/>
</dbReference>
<proteinExistence type="predicted"/>
<gene>
    <name evidence="1" type="ORF">ACFFSY_29470</name>
</gene>
<organism evidence="1 2">
    <name type="scientific">Paenibacillus aurantiacus</name>
    <dbReference type="NCBI Taxonomy" id="1936118"/>
    <lineage>
        <taxon>Bacteria</taxon>
        <taxon>Bacillati</taxon>
        <taxon>Bacillota</taxon>
        <taxon>Bacilli</taxon>
        <taxon>Bacillales</taxon>
        <taxon>Paenibacillaceae</taxon>
        <taxon>Paenibacillus</taxon>
    </lineage>
</organism>
<accession>A0ABV5L0U1</accession>
<evidence type="ECO:0000313" key="2">
    <source>
        <dbReference type="Proteomes" id="UP001589747"/>
    </source>
</evidence>
<name>A0ABV5L0U1_9BACL</name>
<keyword evidence="2" id="KW-1185">Reference proteome</keyword>
<dbReference type="EMBL" id="JBHMDO010000047">
    <property type="protein sequence ID" value="MFB9330093.1"/>
    <property type="molecule type" value="Genomic_DNA"/>
</dbReference>
<dbReference type="Proteomes" id="UP001589747">
    <property type="component" value="Unassembled WGS sequence"/>
</dbReference>
<reference evidence="1 2" key="1">
    <citation type="submission" date="2024-09" db="EMBL/GenBank/DDBJ databases">
        <authorList>
            <person name="Sun Q."/>
            <person name="Mori K."/>
        </authorList>
    </citation>
    <scope>NUCLEOTIDE SEQUENCE [LARGE SCALE GENOMIC DNA]</scope>
    <source>
        <strain evidence="1 2">TISTR 2452</strain>
    </source>
</reference>
<sequence>MAANNNDVVIVELDRPRELRFGHKALKRMMAFTGKSVEEIEGDSDFDMEELETIFFHGLSRDAQEHGENLTLDMMEDILDHAPSMGYLMQKMQEAFQIAMRGVEGNIPAAPKTVAPAAKPRRR</sequence>
<protein>
    <recommendedName>
        <fullName evidence="3">Tail assembly chaperone</fullName>
    </recommendedName>
</protein>
<evidence type="ECO:0008006" key="3">
    <source>
        <dbReference type="Google" id="ProtNLM"/>
    </source>
</evidence>
<evidence type="ECO:0000313" key="1">
    <source>
        <dbReference type="EMBL" id="MFB9330093.1"/>
    </source>
</evidence>